<dbReference type="AlphaFoldDB" id="A0A918CHN9"/>
<keyword evidence="2" id="KW-0238">DNA-binding</keyword>
<dbReference type="RefSeq" id="WP_189939669.1">
    <property type="nucleotide sequence ID" value="NZ_BMSX01000011.1"/>
</dbReference>
<comment type="caution">
    <text evidence="5">The sequence shown here is derived from an EMBL/GenBank/DDBJ whole genome shotgun (WGS) entry which is preliminary data.</text>
</comment>
<organism evidence="5 6">
    <name type="scientific">Streptomyces aurantiogriseus</name>
    <dbReference type="NCBI Taxonomy" id="66870"/>
    <lineage>
        <taxon>Bacteria</taxon>
        <taxon>Bacillati</taxon>
        <taxon>Actinomycetota</taxon>
        <taxon>Actinomycetes</taxon>
        <taxon>Kitasatosporales</taxon>
        <taxon>Streptomycetaceae</taxon>
        <taxon>Streptomyces</taxon>
    </lineage>
</organism>
<dbReference type="Pfam" id="PF01638">
    <property type="entry name" value="HxlR"/>
    <property type="match status" value="1"/>
</dbReference>
<evidence type="ECO:0000313" key="6">
    <source>
        <dbReference type="Proteomes" id="UP000658320"/>
    </source>
</evidence>
<evidence type="ECO:0000256" key="3">
    <source>
        <dbReference type="ARBA" id="ARBA00023163"/>
    </source>
</evidence>
<evidence type="ECO:0000256" key="1">
    <source>
        <dbReference type="ARBA" id="ARBA00023015"/>
    </source>
</evidence>
<dbReference type="Gene3D" id="1.10.10.10">
    <property type="entry name" value="Winged helix-like DNA-binding domain superfamily/Winged helix DNA-binding domain"/>
    <property type="match status" value="1"/>
</dbReference>
<name>A0A918CHN9_9ACTN</name>
<keyword evidence="6" id="KW-1185">Reference proteome</keyword>
<dbReference type="InterPro" id="IPR002577">
    <property type="entry name" value="HTH_HxlR"/>
</dbReference>
<protein>
    <submittedName>
        <fullName evidence="5">Transcriptional regulator</fullName>
    </submittedName>
</protein>
<evidence type="ECO:0000259" key="4">
    <source>
        <dbReference type="PROSITE" id="PS51118"/>
    </source>
</evidence>
<dbReference type="EMBL" id="BMSX01000011">
    <property type="protein sequence ID" value="GGR25654.1"/>
    <property type="molecule type" value="Genomic_DNA"/>
</dbReference>
<dbReference type="InterPro" id="IPR036388">
    <property type="entry name" value="WH-like_DNA-bd_sf"/>
</dbReference>
<dbReference type="Proteomes" id="UP000658320">
    <property type="component" value="Unassembled WGS sequence"/>
</dbReference>
<accession>A0A918CHN9</accession>
<dbReference type="GO" id="GO:0003677">
    <property type="term" value="F:DNA binding"/>
    <property type="evidence" value="ECO:0007669"/>
    <property type="project" value="UniProtKB-KW"/>
</dbReference>
<evidence type="ECO:0000256" key="2">
    <source>
        <dbReference type="ARBA" id="ARBA00023125"/>
    </source>
</evidence>
<keyword evidence="3" id="KW-0804">Transcription</keyword>
<gene>
    <name evidence="5" type="ORF">GCM10010251_47090</name>
</gene>
<dbReference type="PANTHER" id="PTHR33204:SF37">
    <property type="entry name" value="HTH-TYPE TRANSCRIPTIONAL REGULATOR YODB"/>
    <property type="match status" value="1"/>
</dbReference>
<dbReference type="PANTHER" id="PTHR33204">
    <property type="entry name" value="TRANSCRIPTIONAL REGULATOR, MARR FAMILY"/>
    <property type="match status" value="1"/>
</dbReference>
<dbReference type="PROSITE" id="PS51118">
    <property type="entry name" value="HTH_HXLR"/>
    <property type="match status" value="1"/>
</dbReference>
<proteinExistence type="predicted"/>
<feature type="domain" description="HTH hxlR-type" evidence="4">
    <location>
        <begin position="23"/>
        <end position="121"/>
    </location>
</feature>
<keyword evidence="1" id="KW-0805">Transcription regulation</keyword>
<sequence length="132" mass="14880">MGVRDTDTTLAGRVRSADTDTMCPERLVLEHVTSRWGALVLIALLDRSYRFSELRREIGTVSEKMLAQTLQTLERDGLVHRDAKPVIPPRVDYSLTDLGREAAEQVRALSLWVAQRMAAVRKAREEYDAAKA</sequence>
<dbReference type="InterPro" id="IPR036390">
    <property type="entry name" value="WH_DNA-bd_sf"/>
</dbReference>
<reference evidence="5" key="1">
    <citation type="journal article" date="2014" name="Int. J. Syst. Evol. Microbiol.">
        <title>Complete genome sequence of Corynebacterium casei LMG S-19264T (=DSM 44701T), isolated from a smear-ripened cheese.</title>
        <authorList>
            <consortium name="US DOE Joint Genome Institute (JGI-PGF)"/>
            <person name="Walter F."/>
            <person name="Albersmeier A."/>
            <person name="Kalinowski J."/>
            <person name="Ruckert C."/>
        </authorList>
    </citation>
    <scope>NUCLEOTIDE SEQUENCE</scope>
    <source>
        <strain evidence="5">JCM 4346</strain>
    </source>
</reference>
<reference evidence="5" key="2">
    <citation type="submission" date="2020-09" db="EMBL/GenBank/DDBJ databases">
        <authorList>
            <person name="Sun Q."/>
            <person name="Ohkuma M."/>
        </authorList>
    </citation>
    <scope>NUCLEOTIDE SEQUENCE</scope>
    <source>
        <strain evidence="5">JCM 4346</strain>
    </source>
</reference>
<evidence type="ECO:0000313" key="5">
    <source>
        <dbReference type="EMBL" id="GGR25654.1"/>
    </source>
</evidence>
<dbReference type="SUPFAM" id="SSF46785">
    <property type="entry name" value="Winged helix' DNA-binding domain"/>
    <property type="match status" value="1"/>
</dbReference>